<keyword evidence="1" id="KW-0812">Transmembrane</keyword>
<name>A0A224XWX1_9HEMI</name>
<dbReference type="AlphaFoldDB" id="A0A224XWX1"/>
<feature type="signal peptide" evidence="2">
    <location>
        <begin position="1"/>
        <end position="19"/>
    </location>
</feature>
<evidence type="ECO:0000313" key="3">
    <source>
        <dbReference type="EMBL" id="JAW15754.1"/>
    </source>
</evidence>
<sequence length="76" mass="8803">MRSPSACLISFWLVLSLYSCDNTATFSLESLNTFNSIFLLVFFSSTLIIPLFLFCHYRCLFQFILISVNSNSKLFR</sequence>
<feature type="chain" id="PRO_5013121432" description="Secreted protein" evidence="2">
    <location>
        <begin position="20"/>
        <end position="76"/>
    </location>
</feature>
<keyword evidence="1" id="KW-0472">Membrane</keyword>
<keyword evidence="1" id="KW-1133">Transmembrane helix</keyword>
<dbReference type="PROSITE" id="PS51257">
    <property type="entry name" value="PROKAR_LIPOPROTEIN"/>
    <property type="match status" value="1"/>
</dbReference>
<proteinExistence type="predicted"/>
<reference evidence="3" key="1">
    <citation type="journal article" date="2018" name="PLoS Negl. Trop. Dis.">
        <title>An insight into the salivary gland and fat body transcriptome of Panstrongylus lignarius (Hemiptera: Heteroptera), the main vector of Chagas disease in Peru.</title>
        <authorList>
            <person name="Nevoa J.C."/>
            <person name="Mendes M.T."/>
            <person name="da Silva M.V."/>
            <person name="Soares S.C."/>
            <person name="Oliveira C.J.F."/>
            <person name="Ribeiro J.M.C."/>
        </authorList>
    </citation>
    <scope>NUCLEOTIDE SEQUENCE</scope>
</reference>
<organism evidence="3">
    <name type="scientific">Panstrongylus lignarius</name>
    <dbReference type="NCBI Taxonomy" id="156445"/>
    <lineage>
        <taxon>Eukaryota</taxon>
        <taxon>Metazoa</taxon>
        <taxon>Ecdysozoa</taxon>
        <taxon>Arthropoda</taxon>
        <taxon>Hexapoda</taxon>
        <taxon>Insecta</taxon>
        <taxon>Pterygota</taxon>
        <taxon>Neoptera</taxon>
        <taxon>Paraneoptera</taxon>
        <taxon>Hemiptera</taxon>
        <taxon>Heteroptera</taxon>
        <taxon>Panheteroptera</taxon>
        <taxon>Cimicomorpha</taxon>
        <taxon>Reduviidae</taxon>
        <taxon>Triatominae</taxon>
        <taxon>Panstrongylus</taxon>
    </lineage>
</organism>
<keyword evidence="2" id="KW-0732">Signal</keyword>
<feature type="transmembrane region" description="Helical" evidence="1">
    <location>
        <begin position="35"/>
        <end position="55"/>
    </location>
</feature>
<evidence type="ECO:0000256" key="1">
    <source>
        <dbReference type="SAM" id="Phobius"/>
    </source>
</evidence>
<accession>A0A224XWX1</accession>
<dbReference type="EMBL" id="GFTR01000672">
    <property type="protein sequence ID" value="JAW15754.1"/>
    <property type="molecule type" value="Transcribed_RNA"/>
</dbReference>
<protein>
    <recommendedName>
        <fullName evidence="4">Secreted protein</fullName>
    </recommendedName>
</protein>
<evidence type="ECO:0000256" key="2">
    <source>
        <dbReference type="SAM" id="SignalP"/>
    </source>
</evidence>
<evidence type="ECO:0008006" key="4">
    <source>
        <dbReference type="Google" id="ProtNLM"/>
    </source>
</evidence>